<sequence>MRLVIGILILNICTCSLVYCGLNFSGNNYSSDPFLFVVIGGLMEVPGHTLTSPIINRYGRKISIMIGLCICGAALLSLAFIPSDISWLVMTLAMIGKLTISGVLIIVILYQTELIPTEVRMQGEATTGMMGQLASAASPYLIDIPGPMRSWLPSTIFGVSSFLSALSLLTLPETRLMAMPDTINDLEDVFSEKKK</sequence>
<comment type="subcellular location">
    <subcellularLocation>
        <location evidence="1">Membrane</location>
        <topology evidence="1">Multi-pass membrane protein</topology>
    </subcellularLocation>
</comment>
<organism evidence="8 9">
    <name type="scientific">Homarus americanus</name>
    <name type="common">American lobster</name>
    <dbReference type="NCBI Taxonomy" id="6706"/>
    <lineage>
        <taxon>Eukaryota</taxon>
        <taxon>Metazoa</taxon>
        <taxon>Ecdysozoa</taxon>
        <taxon>Arthropoda</taxon>
        <taxon>Crustacea</taxon>
        <taxon>Multicrustacea</taxon>
        <taxon>Malacostraca</taxon>
        <taxon>Eumalacostraca</taxon>
        <taxon>Eucarida</taxon>
        <taxon>Decapoda</taxon>
        <taxon>Pleocyemata</taxon>
        <taxon>Astacidea</taxon>
        <taxon>Nephropoidea</taxon>
        <taxon>Nephropidae</taxon>
        <taxon>Homarus</taxon>
    </lineage>
</organism>
<evidence type="ECO:0000256" key="1">
    <source>
        <dbReference type="ARBA" id="ARBA00004141"/>
    </source>
</evidence>
<dbReference type="InterPro" id="IPR036259">
    <property type="entry name" value="MFS_trans_sf"/>
</dbReference>
<dbReference type="PROSITE" id="PS50850">
    <property type="entry name" value="MFS"/>
    <property type="match status" value="1"/>
</dbReference>
<dbReference type="GO" id="GO:0016020">
    <property type="term" value="C:membrane"/>
    <property type="evidence" value="ECO:0007669"/>
    <property type="project" value="UniProtKB-SubCell"/>
</dbReference>
<keyword evidence="2 5" id="KW-0812">Transmembrane</keyword>
<evidence type="ECO:0000256" key="4">
    <source>
        <dbReference type="ARBA" id="ARBA00023136"/>
    </source>
</evidence>
<accession>A0A8J5MNC2</accession>
<evidence type="ECO:0000256" key="2">
    <source>
        <dbReference type="ARBA" id="ARBA00022692"/>
    </source>
</evidence>
<evidence type="ECO:0000256" key="3">
    <source>
        <dbReference type="ARBA" id="ARBA00022989"/>
    </source>
</evidence>
<comment type="caution">
    <text evidence="8">The sequence shown here is derived from an EMBL/GenBank/DDBJ whole genome shotgun (WGS) entry which is preliminary data.</text>
</comment>
<evidence type="ECO:0000256" key="5">
    <source>
        <dbReference type="SAM" id="Phobius"/>
    </source>
</evidence>
<feature type="transmembrane region" description="Helical" evidence="5">
    <location>
        <begin position="151"/>
        <end position="171"/>
    </location>
</feature>
<evidence type="ECO:0000256" key="6">
    <source>
        <dbReference type="SAM" id="SignalP"/>
    </source>
</evidence>
<protein>
    <submittedName>
        <fullName evidence="8">Organic cation transporter protein-like 7</fullName>
    </submittedName>
</protein>
<evidence type="ECO:0000259" key="7">
    <source>
        <dbReference type="PROSITE" id="PS50850"/>
    </source>
</evidence>
<evidence type="ECO:0000313" key="8">
    <source>
        <dbReference type="EMBL" id="KAG7157447.1"/>
    </source>
</evidence>
<feature type="chain" id="PRO_5035308392" evidence="6">
    <location>
        <begin position="21"/>
        <end position="195"/>
    </location>
</feature>
<dbReference type="Proteomes" id="UP000747542">
    <property type="component" value="Unassembled WGS sequence"/>
</dbReference>
<keyword evidence="6" id="KW-0732">Signal</keyword>
<dbReference type="AlphaFoldDB" id="A0A8J5MNC2"/>
<feature type="transmembrane region" description="Helical" evidence="5">
    <location>
        <begin position="87"/>
        <end position="110"/>
    </location>
</feature>
<dbReference type="SUPFAM" id="SSF103473">
    <property type="entry name" value="MFS general substrate transporter"/>
    <property type="match status" value="1"/>
</dbReference>
<proteinExistence type="predicted"/>
<dbReference type="GO" id="GO:0022857">
    <property type="term" value="F:transmembrane transporter activity"/>
    <property type="evidence" value="ECO:0007669"/>
    <property type="project" value="InterPro"/>
</dbReference>
<dbReference type="EMBL" id="JAHLQT010037514">
    <property type="protein sequence ID" value="KAG7157447.1"/>
    <property type="molecule type" value="Genomic_DNA"/>
</dbReference>
<evidence type="ECO:0000313" key="9">
    <source>
        <dbReference type="Proteomes" id="UP000747542"/>
    </source>
</evidence>
<keyword evidence="4 5" id="KW-0472">Membrane</keyword>
<dbReference type="PANTHER" id="PTHR24064">
    <property type="entry name" value="SOLUTE CARRIER FAMILY 22 MEMBER"/>
    <property type="match status" value="1"/>
</dbReference>
<feature type="transmembrane region" description="Helical" evidence="5">
    <location>
        <begin position="36"/>
        <end position="55"/>
    </location>
</feature>
<name>A0A8J5MNC2_HOMAM</name>
<feature type="signal peptide" evidence="6">
    <location>
        <begin position="1"/>
        <end position="20"/>
    </location>
</feature>
<dbReference type="Gene3D" id="1.20.1250.20">
    <property type="entry name" value="MFS general substrate transporter like domains"/>
    <property type="match status" value="1"/>
</dbReference>
<dbReference type="InterPro" id="IPR020846">
    <property type="entry name" value="MFS_dom"/>
</dbReference>
<keyword evidence="9" id="KW-1185">Reference proteome</keyword>
<feature type="transmembrane region" description="Helical" evidence="5">
    <location>
        <begin position="62"/>
        <end position="81"/>
    </location>
</feature>
<gene>
    <name evidence="8" type="primary">Orct-L7</name>
    <name evidence="8" type="ORF">Hamer_G005884</name>
</gene>
<reference evidence="8" key="1">
    <citation type="journal article" date="2021" name="Sci. Adv.">
        <title>The American lobster genome reveals insights on longevity, neural, and immune adaptations.</title>
        <authorList>
            <person name="Polinski J.M."/>
            <person name="Zimin A.V."/>
            <person name="Clark K.F."/>
            <person name="Kohn A.B."/>
            <person name="Sadowski N."/>
            <person name="Timp W."/>
            <person name="Ptitsyn A."/>
            <person name="Khanna P."/>
            <person name="Romanova D.Y."/>
            <person name="Williams P."/>
            <person name="Greenwood S.J."/>
            <person name="Moroz L.L."/>
            <person name="Walt D.R."/>
            <person name="Bodnar A.G."/>
        </authorList>
    </citation>
    <scope>NUCLEOTIDE SEQUENCE</scope>
    <source>
        <strain evidence="8">GMGI-L3</strain>
    </source>
</reference>
<feature type="domain" description="Major facilitator superfamily (MFS) profile" evidence="7">
    <location>
        <begin position="1"/>
        <end position="176"/>
    </location>
</feature>
<keyword evidence="3 5" id="KW-1133">Transmembrane helix</keyword>